<keyword evidence="4 6" id="KW-0238">DNA-binding</keyword>
<dbReference type="AlphaFoldDB" id="A0AAV7FBT3"/>
<dbReference type="Gene3D" id="1.10.8.60">
    <property type="match status" value="1"/>
</dbReference>
<evidence type="ECO:0000256" key="4">
    <source>
        <dbReference type="ARBA" id="ARBA00023125"/>
    </source>
</evidence>
<evidence type="ECO:0000256" key="2">
    <source>
        <dbReference type="ARBA" id="ARBA00009560"/>
    </source>
</evidence>
<evidence type="ECO:0000313" key="8">
    <source>
        <dbReference type="EMBL" id="KAG9457630.1"/>
    </source>
</evidence>
<dbReference type="GO" id="GO:0006261">
    <property type="term" value="P:DNA-templated DNA replication"/>
    <property type="evidence" value="ECO:0007669"/>
    <property type="project" value="InterPro"/>
</dbReference>
<evidence type="ECO:0000256" key="3">
    <source>
        <dbReference type="ARBA" id="ARBA00022705"/>
    </source>
</evidence>
<keyword evidence="3 6" id="KW-0235">DNA replication</keyword>
<evidence type="ECO:0000259" key="7">
    <source>
        <dbReference type="Pfam" id="PF04042"/>
    </source>
</evidence>
<keyword evidence="5 6" id="KW-0539">Nucleus</keyword>
<dbReference type="GO" id="GO:0003677">
    <property type="term" value="F:DNA binding"/>
    <property type="evidence" value="ECO:0007669"/>
    <property type="project" value="UniProtKB-UniRule"/>
</dbReference>
<dbReference type="Pfam" id="PF04042">
    <property type="entry name" value="DNA_pol_E_B"/>
    <property type="match status" value="1"/>
</dbReference>
<dbReference type="Proteomes" id="UP000825729">
    <property type="component" value="Unassembled WGS sequence"/>
</dbReference>
<evidence type="ECO:0000256" key="5">
    <source>
        <dbReference type="ARBA" id="ARBA00023242"/>
    </source>
</evidence>
<reference evidence="8 9" key="1">
    <citation type="submission" date="2021-07" db="EMBL/GenBank/DDBJ databases">
        <title>The Aristolochia fimbriata genome: insights into angiosperm evolution, floral development and chemical biosynthesis.</title>
        <authorList>
            <person name="Jiao Y."/>
        </authorList>
    </citation>
    <scope>NUCLEOTIDE SEQUENCE [LARGE SCALE GENOMIC DNA]</scope>
    <source>
        <strain evidence="8">IBCAS-2021</strain>
        <tissue evidence="8">Leaf</tissue>
    </source>
</reference>
<organism evidence="8 9">
    <name type="scientific">Aristolochia fimbriata</name>
    <name type="common">White veined hardy Dutchman's pipe vine</name>
    <dbReference type="NCBI Taxonomy" id="158543"/>
    <lineage>
        <taxon>Eukaryota</taxon>
        <taxon>Viridiplantae</taxon>
        <taxon>Streptophyta</taxon>
        <taxon>Embryophyta</taxon>
        <taxon>Tracheophyta</taxon>
        <taxon>Spermatophyta</taxon>
        <taxon>Magnoliopsida</taxon>
        <taxon>Magnoliidae</taxon>
        <taxon>Piperales</taxon>
        <taxon>Aristolochiaceae</taxon>
        <taxon>Aristolochia</taxon>
    </lineage>
</organism>
<evidence type="ECO:0000256" key="1">
    <source>
        <dbReference type="ARBA" id="ARBA00004123"/>
    </source>
</evidence>
<dbReference type="GO" id="GO:0008622">
    <property type="term" value="C:epsilon DNA polymerase complex"/>
    <property type="evidence" value="ECO:0007669"/>
    <property type="project" value="UniProtKB-UniRule"/>
</dbReference>
<gene>
    <name evidence="8" type="ORF">H6P81_002138</name>
</gene>
<dbReference type="InterPro" id="IPR007185">
    <property type="entry name" value="DNA_pol_a/d/e_bsu"/>
</dbReference>
<protein>
    <recommendedName>
        <fullName evidence="6">DNA polymerase epsilon subunit</fullName>
    </recommendedName>
    <alternativeName>
        <fullName evidence="6">DNA polymerase II subunit 2</fullName>
    </alternativeName>
</protein>
<dbReference type="PANTHER" id="PTHR12708:SF0">
    <property type="entry name" value="DNA POLYMERASE EPSILON SUBUNIT 2"/>
    <property type="match status" value="1"/>
</dbReference>
<sequence length="535" mass="60082">MEALRRKKIQQKAQRKFKIRGFTLKIDAVERVISFVSGFVDAEDEALDLLVDEISKESLKSSILDKDSVDRVVNRLLDAEAAAESGNSTSGNLSALRVIDAFVIPKFFYDPIKKVFKEHNGKLPIHGEASAKAALYRDRFQLLHQRLSRDRNFSRPAFDVEMTFSESSEITPIYSLVGCTGRNWIMGVISQLEDGRFFLEDLTAAVPVNLSNAISFNFITSGFFVENTIIVAEGELLIHGIFEVYTCGFPPLEDRGASLTVLRGLDFFGGGSLSKDETARLAELEKNAINDMFVILSDVWLDNEETIGKLATVLDGYESVEVIPSLFVFMGNFCSHPCNLSFHSFSSLRSQFGKLGEMIGSHPRLREGSRFLFLPGPDDIGPSTALPRCALPKYLTEGLQKHIPNAIFSSNPCRIKFFTQEIVFFRQDLLYRMRRSCLIPPSKEETNDPFEHLVATITHQSHLCPLPLTVQPIIWNYDHCLHLYPTPHTIVLGDRSEQKAFKYTGITCFNPGSFSNDSTFVAYRPCTQEVELSAL</sequence>
<dbReference type="PIRSF" id="PIRSF000799">
    <property type="entry name" value="DNA_pol_eps_2"/>
    <property type="match status" value="1"/>
</dbReference>
<comment type="function">
    <text evidence="6">Participates in DNA repair and in chromosomal DNA replication.</text>
</comment>
<name>A0AAV7FBT3_ARIFI</name>
<keyword evidence="9" id="KW-1185">Reference proteome</keyword>
<dbReference type="PANTHER" id="PTHR12708">
    <property type="entry name" value="DNA POLYMERASE EPSILON SUBUNIT B"/>
    <property type="match status" value="1"/>
</dbReference>
<dbReference type="GO" id="GO:0042276">
    <property type="term" value="P:error-prone translesion synthesis"/>
    <property type="evidence" value="ECO:0007669"/>
    <property type="project" value="TreeGrafter"/>
</dbReference>
<comment type="similarity">
    <text evidence="2 6">Belongs to the DNA polymerase epsilon subunit B family.</text>
</comment>
<comment type="caution">
    <text evidence="8">The sequence shown here is derived from an EMBL/GenBank/DDBJ whole genome shotgun (WGS) entry which is preliminary data.</text>
</comment>
<dbReference type="InterPro" id="IPR016266">
    <property type="entry name" value="POLE2"/>
</dbReference>
<comment type="subcellular location">
    <subcellularLocation>
        <location evidence="1 6">Nucleus</location>
    </subcellularLocation>
</comment>
<feature type="domain" description="DNA polymerase alpha/delta/epsilon subunit B" evidence="7">
    <location>
        <begin position="293"/>
        <end position="498"/>
    </location>
</feature>
<accession>A0AAV7FBT3</accession>
<evidence type="ECO:0000256" key="6">
    <source>
        <dbReference type="PIRNR" id="PIRNR000799"/>
    </source>
</evidence>
<dbReference type="EMBL" id="JAINDJ010000002">
    <property type="protein sequence ID" value="KAG9457630.1"/>
    <property type="molecule type" value="Genomic_DNA"/>
</dbReference>
<evidence type="ECO:0000313" key="9">
    <source>
        <dbReference type="Proteomes" id="UP000825729"/>
    </source>
</evidence>
<proteinExistence type="inferred from homology"/>